<evidence type="ECO:0000256" key="2">
    <source>
        <dbReference type="ARBA" id="ARBA00022679"/>
    </source>
</evidence>
<dbReference type="EMBL" id="CP034412">
    <property type="protein sequence ID" value="QCY46042.1"/>
    <property type="molecule type" value="Genomic_DNA"/>
</dbReference>
<feature type="binding site" evidence="4">
    <location>
        <position position="310"/>
    </location>
    <ligand>
        <name>S-adenosyl-L-methionine</name>
        <dbReference type="ChEBI" id="CHEBI:59789"/>
    </ligand>
</feature>
<dbReference type="KEGG" id="gcr:GcLGCM259_0259"/>
<keyword evidence="3 4" id="KW-0949">S-adenosyl-L-methionine</keyword>
<dbReference type="InterPro" id="IPR029063">
    <property type="entry name" value="SAM-dependent_MTases_sf"/>
</dbReference>
<dbReference type="PROSITE" id="PS01230">
    <property type="entry name" value="TRMA_1"/>
    <property type="match status" value="1"/>
</dbReference>
<evidence type="ECO:0000256" key="1">
    <source>
        <dbReference type="ARBA" id="ARBA00022603"/>
    </source>
</evidence>
<dbReference type="SUPFAM" id="SSF53335">
    <property type="entry name" value="S-adenosyl-L-methionine-dependent methyltransferases"/>
    <property type="match status" value="1"/>
</dbReference>
<accession>A0A5B7WQ23</accession>
<dbReference type="PROSITE" id="PS51687">
    <property type="entry name" value="SAM_MT_RNA_M5U"/>
    <property type="match status" value="1"/>
</dbReference>
<dbReference type="Proteomes" id="UP000307000">
    <property type="component" value="Chromosome"/>
</dbReference>
<evidence type="ECO:0000313" key="6">
    <source>
        <dbReference type="EMBL" id="QCY46042.1"/>
    </source>
</evidence>
<dbReference type="GO" id="GO:0070041">
    <property type="term" value="F:rRNA (uridine-C5-)-methyltransferase activity"/>
    <property type="evidence" value="ECO:0007669"/>
    <property type="project" value="TreeGrafter"/>
</dbReference>
<dbReference type="PROSITE" id="PS01231">
    <property type="entry name" value="TRMA_2"/>
    <property type="match status" value="1"/>
</dbReference>
<dbReference type="GO" id="GO:0070475">
    <property type="term" value="P:rRNA base methylation"/>
    <property type="evidence" value="ECO:0007669"/>
    <property type="project" value="TreeGrafter"/>
</dbReference>
<name>A0A5B7WQ23_9MICC</name>
<evidence type="ECO:0000256" key="4">
    <source>
        <dbReference type="PROSITE-ProRule" id="PRU01024"/>
    </source>
</evidence>
<organism evidence="6 7">
    <name type="scientific">Glutamicibacter creatinolyticus</name>
    <dbReference type="NCBI Taxonomy" id="162496"/>
    <lineage>
        <taxon>Bacteria</taxon>
        <taxon>Bacillati</taxon>
        <taxon>Actinomycetota</taxon>
        <taxon>Actinomycetes</taxon>
        <taxon>Micrococcales</taxon>
        <taxon>Micrococcaceae</taxon>
        <taxon>Glutamicibacter</taxon>
    </lineage>
</organism>
<feature type="binding site" evidence="4">
    <location>
        <position position="215"/>
    </location>
    <ligand>
        <name>S-adenosyl-L-methionine</name>
        <dbReference type="ChEBI" id="CHEBI:59789"/>
    </ligand>
</feature>
<proteinExistence type="inferred from homology"/>
<dbReference type="CDD" id="cd02440">
    <property type="entry name" value="AdoMet_MTases"/>
    <property type="match status" value="1"/>
</dbReference>
<dbReference type="Pfam" id="PF05958">
    <property type="entry name" value="tRNA_U5-meth_tr"/>
    <property type="match status" value="1"/>
</dbReference>
<evidence type="ECO:0000256" key="5">
    <source>
        <dbReference type="PROSITE-ProRule" id="PRU10015"/>
    </source>
</evidence>
<sequence>MASIMQCLYFSAGRCRSCSQMTRPYQQQLRGKAEHCAQLLAGHEQLRFLPPQPSVESGFRNKAKMVISGTSENPTIGILDADGHGVDLRHCGVCDPALRAAFPVIERFIRQLGLIPYDLPRRKGELKHVIITLAPSGQLMVRWVLRTKKHFVALRDSLPLFSKALPAAKVVSVNFLPEHKAVLEGSEEIVLSAAQTLPMELNGIGMHLRPQGFFQTNTPIAAALYRQAASWVRQLQPASVWDLYCGVGGFALHTAAPGRSVTGVETSAEAVRAAERSAADLGLADTRFIAGDATQFALAQDQAPQLVVVNPPRRGIGPTLADWLNASEVQHVIYSSCNAVSLAKDLRRMDRFTAVEARVMDMFPQTNHYEVIVRLQRRPRTADNG</sequence>
<protein>
    <submittedName>
        <fullName evidence="6">23S rRNA (Uracil(747)-C(5))-methyltransferase RlmC</fullName>
    </submittedName>
</protein>
<reference evidence="6 7" key="1">
    <citation type="submission" date="2018-12" db="EMBL/GenBank/DDBJ databases">
        <title>Complete Genome Sequence of Glutamicibacter creatinolyticus strain LGCM259,isolated from an abscess of a 12-year-old mare in Italy.</title>
        <authorList>
            <person name="Santos R.G."/>
            <person name="Silva A.L."/>
            <person name="Seyffert N."/>
            <person name="Castro T.L.P."/>
            <person name="Attili A.R."/>
            <person name="Rifici C."/>
            <person name="Mazzullo G."/>
            <person name="Brenig B."/>
            <person name="Venanzi F."/>
            <person name="Azevedo V."/>
        </authorList>
    </citation>
    <scope>NUCLEOTIDE SEQUENCE [LARGE SCALE GENOMIC DNA]</scope>
    <source>
        <strain evidence="6 7">LGCM 259</strain>
    </source>
</reference>
<keyword evidence="7" id="KW-1185">Reference proteome</keyword>
<dbReference type="Gene3D" id="2.40.50.1070">
    <property type="match status" value="1"/>
</dbReference>
<dbReference type="InterPro" id="IPR010280">
    <property type="entry name" value="U5_MeTrfase_fam"/>
</dbReference>
<feature type="active site" evidence="5">
    <location>
        <position position="337"/>
    </location>
</feature>
<dbReference type="Gene3D" id="3.40.50.150">
    <property type="entry name" value="Vaccinia Virus protein VP39"/>
    <property type="match status" value="1"/>
</dbReference>
<feature type="binding site" evidence="4">
    <location>
        <position position="265"/>
    </location>
    <ligand>
        <name>S-adenosyl-L-methionine</name>
        <dbReference type="ChEBI" id="CHEBI:59789"/>
    </ligand>
</feature>
<dbReference type="AlphaFoldDB" id="A0A5B7WQ23"/>
<keyword evidence="1 4" id="KW-0489">Methyltransferase</keyword>
<dbReference type="InterPro" id="IPR030391">
    <property type="entry name" value="MeTrfase_TrmA_CS"/>
</dbReference>
<keyword evidence="2 4" id="KW-0808">Transferase</keyword>
<evidence type="ECO:0000313" key="7">
    <source>
        <dbReference type="Proteomes" id="UP000307000"/>
    </source>
</evidence>
<dbReference type="NCBIfam" id="NF002909">
    <property type="entry name" value="PRK03522.2-1"/>
    <property type="match status" value="1"/>
</dbReference>
<dbReference type="PANTHER" id="PTHR11061">
    <property type="entry name" value="RNA M5U METHYLTRANSFERASE"/>
    <property type="match status" value="1"/>
</dbReference>
<gene>
    <name evidence="6" type="primary">rlmC</name>
    <name evidence="6" type="ORF">GcLGCM259_0259</name>
</gene>
<dbReference type="InterPro" id="IPR030390">
    <property type="entry name" value="MeTrfase_TrmA_AS"/>
</dbReference>
<feature type="binding site" evidence="4">
    <location>
        <position position="244"/>
    </location>
    <ligand>
        <name>S-adenosyl-L-methionine</name>
        <dbReference type="ChEBI" id="CHEBI:59789"/>
    </ligand>
</feature>
<comment type="similarity">
    <text evidence="4">Belongs to the class I-like SAM-binding methyltransferase superfamily. RNA M5U methyltransferase family.</text>
</comment>
<feature type="active site" description="Nucleophile" evidence="4">
    <location>
        <position position="337"/>
    </location>
</feature>
<evidence type="ECO:0000256" key="3">
    <source>
        <dbReference type="ARBA" id="ARBA00022691"/>
    </source>
</evidence>
<dbReference type="PANTHER" id="PTHR11061:SF30">
    <property type="entry name" value="TRNA (URACIL(54)-C(5))-METHYLTRANSFERASE"/>
    <property type="match status" value="1"/>
</dbReference>